<reference evidence="4" key="1">
    <citation type="journal article" date="2014" name="Science">
        <title>Ancient hybridizations among the ancestral genomes of bread wheat.</title>
        <authorList>
            <consortium name="International Wheat Genome Sequencing Consortium,"/>
            <person name="Marcussen T."/>
            <person name="Sandve S.R."/>
            <person name="Heier L."/>
            <person name="Spannagl M."/>
            <person name="Pfeifer M."/>
            <person name="Jakobsen K.S."/>
            <person name="Wulff B.B."/>
            <person name="Steuernagel B."/>
            <person name="Mayer K.F."/>
            <person name="Olsen O.A."/>
        </authorList>
    </citation>
    <scope>NUCLEOTIDE SEQUENCE [LARGE SCALE GENOMIC DNA]</scope>
    <source>
        <strain evidence="4">cv. AL8/78</strain>
    </source>
</reference>
<dbReference type="EnsemblPlants" id="AET2Gv20998600.6">
    <property type="protein sequence ID" value="AET2Gv20998600.6"/>
    <property type="gene ID" value="AET2Gv20998600"/>
</dbReference>
<keyword evidence="4" id="KW-1185">Reference proteome</keyword>
<dbReference type="InterPro" id="IPR053197">
    <property type="entry name" value="F-box_SCFL_complex_component"/>
</dbReference>
<organism evidence="3 4">
    <name type="scientific">Aegilops tauschii subsp. strangulata</name>
    <name type="common">Goatgrass</name>
    <dbReference type="NCBI Taxonomy" id="200361"/>
    <lineage>
        <taxon>Eukaryota</taxon>
        <taxon>Viridiplantae</taxon>
        <taxon>Streptophyta</taxon>
        <taxon>Embryophyta</taxon>
        <taxon>Tracheophyta</taxon>
        <taxon>Spermatophyta</taxon>
        <taxon>Magnoliopsida</taxon>
        <taxon>Liliopsida</taxon>
        <taxon>Poales</taxon>
        <taxon>Poaceae</taxon>
        <taxon>BOP clade</taxon>
        <taxon>Pooideae</taxon>
        <taxon>Triticodae</taxon>
        <taxon>Triticeae</taxon>
        <taxon>Triticinae</taxon>
        <taxon>Aegilops</taxon>
    </lineage>
</organism>
<feature type="domain" description="F-box" evidence="2">
    <location>
        <begin position="34"/>
        <end position="70"/>
    </location>
</feature>
<dbReference type="InterPro" id="IPR036047">
    <property type="entry name" value="F-box-like_dom_sf"/>
</dbReference>
<dbReference type="SUPFAM" id="SSF81383">
    <property type="entry name" value="F-box domain"/>
    <property type="match status" value="1"/>
</dbReference>
<reference evidence="3" key="5">
    <citation type="journal article" date="2021" name="G3 (Bethesda)">
        <title>Aegilops tauschii genome assembly Aet v5.0 features greater sequence contiguity and improved annotation.</title>
        <authorList>
            <person name="Wang L."/>
            <person name="Zhu T."/>
            <person name="Rodriguez J.C."/>
            <person name="Deal K.R."/>
            <person name="Dubcovsky J."/>
            <person name="McGuire P.E."/>
            <person name="Lux T."/>
            <person name="Spannagl M."/>
            <person name="Mayer K.F.X."/>
            <person name="Baldrich P."/>
            <person name="Meyers B.C."/>
            <person name="Huo N."/>
            <person name="Gu Y.Q."/>
            <person name="Zhou H."/>
            <person name="Devos K.M."/>
            <person name="Bennetzen J.L."/>
            <person name="Unver T."/>
            <person name="Budak H."/>
            <person name="Gulick P.J."/>
            <person name="Galiba G."/>
            <person name="Kalapos B."/>
            <person name="Nelson D.R."/>
            <person name="Li P."/>
            <person name="You F.M."/>
            <person name="Luo M.C."/>
            <person name="Dvorak J."/>
        </authorList>
    </citation>
    <scope>NUCLEOTIDE SEQUENCE [LARGE SCALE GENOMIC DNA]</scope>
    <source>
        <strain evidence="3">cv. AL8/78</strain>
    </source>
</reference>
<dbReference type="Proteomes" id="UP000015105">
    <property type="component" value="Chromosome 2D"/>
</dbReference>
<dbReference type="PANTHER" id="PTHR34223:SF51">
    <property type="entry name" value="OS06G0556300 PROTEIN"/>
    <property type="match status" value="1"/>
</dbReference>
<proteinExistence type="predicted"/>
<feature type="compositionally biased region" description="Low complexity" evidence="1">
    <location>
        <begin position="122"/>
        <end position="150"/>
    </location>
</feature>
<reference evidence="3" key="3">
    <citation type="journal article" date="2017" name="Nature">
        <title>Genome sequence of the progenitor of the wheat D genome Aegilops tauschii.</title>
        <authorList>
            <person name="Luo M.C."/>
            <person name="Gu Y.Q."/>
            <person name="Puiu D."/>
            <person name="Wang H."/>
            <person name="Twardziok S.O."/>
            <person name="Deal K.R."/>
            <person name="Huo N."/>
            <person name="Zhu T."/>
            <person name="Wang L."/>
            <person name="Wang Y."/>
            <person name="McGuire P.E."/>
            <person name="Liu S."/>
            <person name="Long H."/>
            <person name="Ramasamy R.K."/>
            <person name="Rodriguez J.C."/>
            <person name="Van S.L."/>
            <person name="Yuan L."/>
            <person name="Wang Z."/>
            <person name="Xia Z."/>
            <person name="Xiao L."/>
            <person name="Anderson O.D."/>
            <person name="Ouyang S."/>
            <person name="Liang Y."/>
            <person name="Zimin A.V."/>
            <person name="Pertea G."/>
            <person name="Qi P."/>
            <person name="Bennetzen J.L."/>
            <person name="Dai X."/>
            <person name="Dawson M.W."/>
            <person name="Muller H.G."/>
            <person name="Kugler K."/>
            <person name="Rivarola-Duarte L."/>
            <person name="Spannagl M."/>
            <person name="Mayer K.F.X."/>
            <person name="Lu F.H."/>
            <person name="Bevan M.W."/>
            <person name="Leroy P."/>
            <person name="Li P."/>
            <person name="You F.M."/>
            <person name="Sun Q."/>
            <person name="Liu Z."/>
            <person name="Lyons E."/>
            <person name="Wicker T."/>
            <person name="Salzberg S.L."/>
            <person name="Devos K.M."/>
            <person name="Dvorak J."/>
        </authorList>
    </citation>
    <scope>NUCLEOTIDE SEQUENCE [LARGE SCALE GENOMIC DNA]</scope>
    <source>
        <strain evidence="3">cv. AL8/78</strain>
    </source>
</reference>
<reference evidence="3" key="4">
    <citation type="submission" date="2019-03" db="UniProtKB">
        <authorList>
            <consortium name="EnsemblPlants"/>
        </authorList>
    </citation>
    <scope>IDENTIFICATION</scope>
</reference>
<feature type="compositionally biased region" description="Basic and acidic residues" evidence="1">
    <location>
        <begin position="16"/>
        <end position="27"/>
    </location>
</feature>
<feature type="compositionally biased region" description="Pro residues" evidence="1">
    <location>
        <begin position="156"/>
        <end position="168"/>
    </location>
</feature>
<dbReference type="PANTHER" id="PTHR34223">
    <property type="entry name" value="OS11G0201299 PROTEIN"/>
    <property type="match status" value="1"/>
</dbReference>
<accession>A0A453CX65</accession>
<dbReference type="Gramene" id="AET2Gv20998600.6">
    <property type="protein sequence ID" value="AET2Gv20998600.6"/>
    <property type="gene ID" value="AET2Gv20998600"/>
</dbReference>
<protein>
    <recommendedName>
        <fullName evidence="2">F-box domain-containing protein</fullName>
    </recommendedName>
</protein>
<evidence type="ECO:0000256" key="1">
    <source>
        <dbReference type="SAM" id="MobiDB-lite"/>
    </source>
</evidence>
<sequence length="168" mass="18160">MSLESDGAATAKRPRPSAEDPSSHCEAAEAADRISALPEAMQLHILSLLPLPSAIRTGALSRAWRDLWKRRWQDDGNAAAFLRHHLRPCSSPSSKKLLECLELRQSQGRRGRLDRCSLVADTTPPWAPASSAATSTPPPAAASRTSASSCRRSRPPRTPQQRPPPSAS</sequence>
<dbReference type="AlphaFoldDB" id="A0A453CX65"/>
<feature type="region of interest" description="Disordered" evidence="1">
    <location>
        <begin position="122"/>
        <end position="168"/>
    </location>
</feature>
<evidence type="ECO:0000313" key="3">
    <source>
        <dbReference type="EnsemblPlants" id="AET2Gv20998600.6"/>
    </source>
</evidence>
<reference evidence="4" key="2">
    <citation type="journal article" date="2017" name="Nat. Plants">
        <title>The Aegilops tauschii genome reveals multiple impacts of transposons.</title>
        <authorList>
            <person name="Zhao G."/>
            <person name="Zou C."/>
            <person name="Li K."/>
            <person name="Wang K."/>
            <person name="Li T."/>
            <person name="Gao L."/>
            <person name="Zhang X."/>
            <person name="Wang H."/>
            <person name="Yang Z."/>
            <person name="Liu X."/>
            <person name="Jiang W."/>
            <person name="Mao L."/>
            <person name="Kong X."/>
            <person name="Jiao Y."/>
            <person name="Jia J."/>
        </authorList>
    </citation>
    <scope>NUCLEOTIDE SEQUENCE [LARGE SCALE GENOMIC DNA]</scope>
    <source>
        <strain evidence="4">cv. AL8/78</strain>
    </source>
</reference>
<dbReference type="Pfam" id="PF00646">
    <property type="entry name" value="F-box"/>
    <property type="match status" value="1"/>
</dbReference>
<dbReference type="Gene3D" id="1.20.1280.50">
    <property type="match status" value="1"/>
</dbReference>
<evidence type="ECO:0000259" key="2">
    <source>
        <dbReference type="Pfam" id="PF00646"/>
    </source>
</evidence>
<feature type="region of interest" description="Disordered" evidence="1">
    <location>
        <begin position="1"/>
        <end position="27"/>
    </location>
</feature>
<name>A0A453CX65_AEGTS</name>
<dbReference type="InterPro" id="IPR001810">
    <property type="entry name" value="F-box_dom"/>
</dbReference>
<evidence type="ECO:0000313" key="4">
    <source>
        <dbReference type="Proteomes" id="UP000015105"/>
    </source>
</evidence>